<protein>
    <submittedName>
        <fullName evidence="1">Uncharacterized protein</fullName>
    </submittedName>
</protein>
<name>A0ACB9RN79_9MYRT</name>
<gene>
    <name evidence="1" type="ORF">MLD38_006159</name>
</gene>
<evidence type="ECO:0000313" key="1">
    <source>
        <dbReference type="EMBL" id="KAI4379922.1"/>
    </source>
</evidence>
<keyword evidence="2" id="KW-1185">Reference proteome</keyword>
<organism evidence="1 2">
    <name type="scientific">Melastoma candidum</name>
    <dbReference type="NCBI Taxonomy" id="119954"/>
    <lineage>
        <taxon>Eukaryota</taxon>
        <taxon>Viridiplantae</taxon>
        <taxon>Streptophyta</taxon>
        <taxon>Embryophyta</taxon>
        <taxon>Tracheophyta</taxon>
        <taxon>Spermatophyta</taxon>
        <taxon>Magnoliopsida</taxon>
        <taxon>eudicotyledons</taxon>
        <taxon>Gunneridae</taxon>
        <taxon>Pentapetalae</taxon>
        <taxon>rosids</taxon>
        <taxon>malvids</taxon>
        <taxon>Myrtales</taxon>
        <taxon>Melastomataceae</taxon>
        <taxon>Melastomatoideae</taxon>
        <taxon>Melastomateae</taxon>
        <taxon>Melastoma</taxon>
    </lineage>
</organism>
<reference evidence="2" key="1">
    <citation type="journal article" date="2023" name="Front. Plant Sci.">
        <title>Chromosomal-level genome assembly of Melastoma candidum provides insights into trichome evolution.</title>
        <authorList>
            <person name="Zhong Y."/>
            <person name="Wu W."/>
            <person name="Sun C."/>
            <person name="Zou P."/>
            <person name="Liu Y."/>
            <person name="Dai S."/>
            <person name="Zhou R."/>
        </authorList>
    </citation>
    <scope>NUCLEOTIDE SEQUENCE [LARGE SCALE GENOMIC DNA]</scope>
</reference>
<evidence type="ECO:0000313" key="2">
    <source>
        <dbReference type="Proteomes" id="UP001057402"/>
    </source>
</evidence>
<sequence length="1022" mass="112069">MEGGTPSTAPSGGPGPSVQRARPQQGRTRGPARRSTKGQWTAEEDEILCQAVERFKGKNWKKIAECFKDRTDVQCLHRWQKVLNPELVKGPWSKEEDEMIIELIKKYGPKKWSTIAQHLNGRIGKQCRERWHNHLNPAINKEAWTQEEELVLIRAHQVHGNKWAELTKFLPGRTDNSIKNHWNSSVKKKLDSYQASGLLAQFPALPQVGVPNLPVTSSSLRVLNSGVDRYAKGGIEAEEISECSQSSALNCSQSAKETCLDIYREKFELGDETAVTNEENTCPSPASCSDRYYPVMEDGSLMIRDVKSQMSGLSGIPYENYFYTDANAAVDGYKLDINYLPDVSSLEVGHTSTGLATHLEESNRNFSFLDQNVQVVGNLGIGSDFLQQILNSEDECCRILFSDSIDDRCFPPDNFEFGGPSGRSHPAIPRASDEPDMLCSQSIDDKSFALDNLDLEPGVAGTSLLHTHFPVGSVSSGAPCGEPSTSTSPLHSGDVYARKVSGKESVPAGDSLDVEIPLERFVFANDSASSPVKKDCSSGVHEQFEFSNDQSRLVPADVFSVDSHSPRTCSLEKNPTARVEKHNSGLLCYEPPRFPRFDVPFFSCDLIQSSNDGHQEYSPLGIRQLMMSSMKCISPFRLWDSSSQDKSPDSPLKSSSRIFKCTPSIIKKRHRGILSPLSDRRIDKKLVTDITVNLSRDFSQLEGFLKEGDIQNASRLSPSSKNKSNLGKLSEDKENANAHVENRHQHAGGCESSCDKNDGGDHVFQGDRNKMDEEGVLTGDSKGSDAANVDSASEVAQLAGILSEHDINDLLLFSPIIPQNKGHIASFATPRKQCLKSLVSSASNVLVSPSSCGNFIQSTDPAIDERKQESQIVAVKPSIPIPSSATAEGTVENASTMFGGTPFRRTIESPTAWKSPWFMNSFLPGPRIETEITIEDIGYFMSPGDKSYDALGLIEHLSELSAAAFAHAQEVLGGESPEAILKKSAGKSSQRNGSCSFSTSNSLVECRTLDFSECEDPEEQSR</sequence>
<dbReference type="EMBL" id="CM042882">
    <property type="protein sequence ID" value="KAI4379922.1"/>
    <property type="molecule type" value="Genomic_DNA"/>
</dbReference>
<accession>A0ACB9RN79</accession>
<proteinExistence type="predicted"/>
<comment type="caution">
    <text evidence="1">The sequence shown here is derived from an EMBL/GenBank/DDBJ whole genome shotgun (WGS) entry which is preliminary data.</text>
</comment>
<dbReference type="Proteomes" id="UP001057402">
    <property type="component" value="Chromosome 3"/>
</dbReference>